<keyword evidence="5" id="KW-0547">Nucleotide-binding</keyword>
<keyword evidence="4" id="KW-0808">Transferase</keyword>
<dbReference type="AlphaFoldDB" id="A0A383RF86"/>
<evidence type="ECO:0000256" key="8">
    <source>
        <dbReference type="ARBA" id="ARBA00023012"/>
    </source>
</evidence>
<evidence type="ECO:0000256" key="2">
    <source>
        <dbReference type="ARBA" id="ARBA00012438"/>
    </source>
</evidence>
<dbReference type="InterPro" id="IPR011712">
    <property type="entry name" value="Sig_transdc_His_kin_sub3_dim/P"/>
</dbReference>
<keyword evidence="9" id="KW-0175">Coiled coil</keyword>
<keyword evidence="10" id="KW-1133">Transmembrane helix</keyword>
<comment type="catalytic activity">
    <reaction evidence="1">
        <text>ATP + protein L-histidine = ADP + protein N-phospho-L-histidine.</text>
        <dbReference type="EC" id="2.7.13.3"/>
    </reaction>
</comment>
<dbReference type="PANTHER" id="PTHR24421">
    <property type="entry name" value="NITRATE/NITRITE SENSOR PROTEIN NARX-RELATED"/>
    <property type="match status" value="1"/>
</dbReference>
<dbReference type="EC" id="2.7.13.3" evidence="2"/>
<keyword evidence="7" id="KW-0067">ATP-binding</keyword>
<dbReference type="Gene3D" id="3.30.565.10">
    <property type="entry name" value="Histidine kinase-like ATPase, C-terminal domain"/>
    <property type="match status" value="1"/>
</dbReference>
<gene>
    <name evidence="13" type="ORF">PBLR_14012</name>
</gene>
<keyword evidence="10" id="KW-0812">Transmembrane</keyword>
<evidence type="ECO:0000256" key="10">
    <source>
        <dbReference type="SAM" id="Phobius"/>
    </source>
</evidence>
<evidence type="ECO:0000259" key="11">
    <source>
        <dbReference type="Pfam" id="PF02518"/>
    </source>
</evidence>
<dbReference type="GO" id="GO:0005524">
    <property type="term" value="F:ATP binding"/>
    <property type="evidence" value="ECO:0007669"/>
    <property type="project" value="UniProtKB-KW"/>
</dbReference>
<dbReference type="Proteomes" id="UP000304148">
    <property type="component" value="Chromosome"/>
</dbReference>
<evidence type="ECO:0000259" key="12">
    <source>
        <dbReference type="Pfam" id="PF07730"/>
    </source>
</evidence>
<dbReference type="GO" id="GO:0016020">
    <property type="term" value="C:membrane"/>
    <property type="evidence" value="ECO:0007669"/>
    <property type="project" value="InterPro"/>
</dbReference>
<keyword evidence="3" id="KW-0597">Phosphoprotein</keyword>
<reference evidence="14" key="1">
    <citation type="submission" date="2018-08" db="EMBL/GenBank/DDBJ databases">
        <authorList>
            <person name="Chevrot R."/>
        </authorList>
    </citation>
    <scope>NUCLEOTIDE SEQUENCE [LARGE SCALE GENOMIC DNA]</scope>
</reference>
<accession>A0A383RF86</accession>
<dbReference type="RefSeq" id="WP_138187402.1">
    <property type="nucleotide sequence ID" value="NZ_LS992241.1"/>
</dbReference>
<sequence length="272" mass="31316">MKDRTIKHLILWIPTITIGLWEYMRHSFLLPYVSMEVGNWLAPAIVFIVSATLLTRLFKLLDDTQKKLQREQQTKAALEERSKLAQELHDGISQSLFMLSVKIDRLETASTEQQPEQLDKLRQTVRHVYDDVRLSIANLQTVPEEMNVCWSDQLVTMIEDIRKDTDWTLDVKWELPEDQLSLKEKIALLSAVREALLNVRKHAEAKRVWIIAQPLAEGFVCDIRDDGIGFAGEPFAQKGKYGLKMVRDRTTNMGWSLSLERDGDVTVVRIAS</sequence>
<evidence type="ECO:0000256" key="5">
    <source>
        <dbReference type="ARBA" id="ARBA00022741"/>
    </source>
</evidence>
<evidence type="ECO:0000256" key="7">
    <source>
        <dbReference type="ARBA" id="ARBA00022840"/>
    </source>
</evidence>
<dbReference type="GO" id="GO:0000155">
    <property type="term" value="F:phosphorelay sensor kinase activity"/>
    <property type="evidence" value="ECO:0007669"/>
    <property type="project" value="InterPro"/>
</dbReference>
<dbReference type="PANTHER" id="PTHR24421:SF10">
    <property type="entry name" value="NITRATE_NITRITE SENSOR PROTEIN NARQ"/>
    <property type="match status" value="1"/>
</dbReference>
<evidence type="ECO:0000256" key="4">
    <source>
        <dbReference type="ARBA" id="ARBA00022679"/>
    </source>
</evidence>
<feature type="transmembrane region" description="Helical" evidence="10">
    <location>
        <begin position="9"/>
        <end position="28"/>
    </location>
</feature>
<feature type="domain" description="Histidine kinase/HSP90-like ATPase" evidence="11">
    <location>
        <begin position="186"/>
        <end position="268"/>
    </location>
</feature>
<name>A0A383RF86_PAEAL</name>
<evidence type="ECO:0000256" key="6">
    <source>
        <dbReference type="ARBA" id="ARBA00022777"/>
    </source>
</evidence>
<dbReference type="Pfam" id="PF07730">
    <property type="entry name" value="HisKA_3"/>
    <property type="match status" value="1"/>
</dbReference>
<evidence type="ECO:0000256" key="1">
    <source>
        <dbReference type="ARBA" id="ARBA00000085"/>
    </source>
</evidence>
<dbReference type="Gene3D" id="1.20.5.1930">
    <property type="match status" value="1"/>
</dbReference>
<dbReference type="InterPro" id="IPR050482">
    <property type="entry name" value="Sensor_HK_TwoCompSys"/>
</dbReference>
<feature type="transmembrane region" description="Helical" evidence="10">
    <location>
        <begin position="40"/>
        <end position="58"/>
    </location>
</feature>
<dbReference type="InterPro" id="IPR003594">
    <property type="entry name" value="HATPase_dom"/>
</dbReference>
<protein>
    <recommendedName>
        <fullName evidence="2">histidine kinase</fullName>
        <ecNumber evidence="2">2.7.13.3</ecNumber>
    </recommendedName>
</protein>
<dbReference type="Pfam" id="PF02518">
    <property type="entry name" value="HATPase_c"/>
    <property type="match status" value="1"/>
</dbReference>
<dbReference type="CDD" id="cd16917">
    <property type="entry name" value="HATPase_UhpB-NarQ-NarX-like"/>
    <property type="match status" value="1"/>
</dbReference>
<dbReference type="InterPro" id="IPR036890">
    <property type="entry name" value="HATPase_C_sf"/>
</dbReference>
<feature type="coiled-coil region" evidence="9">
    <location>
        <begin position="54"/>
        <end position="88"/>
    </location>
</feature>
<evidence type="ECO:0000256" key="9">
    <source>
        <dbReference type="SAM" id="Coils"/>
    </source>
</evidence>
<evidence type="ECO:0000313" key="14">
    <source>
        <dbReference type="Proteomes" id="UP000304148"/>
    </source>
</evidence>
<feature type="domain" description="Signal transduction histidine kinase subgroup 3 dimerisation and phosphoacceptor" evidence="12">
    <location>
        <begin position="80"/>
        <end position="141"/>
    </location>
</feature>
<evidence type="ECO:0000256" key="3">
    <source>
        <dbReference type="ARBA" id="ARBA00022553"/>
    </source>
</evidence>
<evidence type="ECO:0000313" key="13">
    <source>
        <dbReference type="EMBL" id="SYX85590.1"/>
    </source>
</evidence>
<dbReference type="EMBL" id="LS992241">
    <property type="protein sequence ID" value="SYX85590.1"/>
    <property type="molecule type" value="Genomic_DNA"/>
</dbReference>
<dbReference type="GO" id="GO:0046983">
    <property type="term" value="F:protein dimerization activity"/>
    <property type="evidence" value="ECO:0007669"/>
    <property type="project" value="InterPro"/>
</dbReference>
<organism evidence="13 14">
    <name type="scientific">Paenibacillus alvei</name>
    <name type="common">Bacillus alvei</name>
    <dbReference type="NCBI Taxonomy" id="44250"/>
    <lineage>
        <taxon>Bacteria</taxon>
        <taxon>Bacillati</taxon>
        <taxon>Bacillota</taxon>
        <taxon>Bacilli</taxon>
        <taxon>Bacillales</taxon>
        <taxon>Paenibacillaceae</taxon>
        <taxon>Paenibacillus</taxon>
    </lineage>
</organism>
<keyword evidence="10" id="KW-0472">Membrane</keyword>
<dbReference type="SUPFAM" id="SSF55874">
    <property type="entry name" value="ATPase domain of HSP90 chaperone/DNA topoisomerase II/histidine kinase"/>
    <property type="match status" value="1"/>
</dbReference>
<proteinExistence type="predicted"/>
<keyword evidence="8" id="KW-0902">Two-component regulatory system</keyword>
<keyword evidence="6 13" id="KW-0418">Kinase</keyword>